<dbReference type="PANTHER" id="PTHR41771:SF1">
    <property type="entry name" value="MEMBRANE PROTEIN"/>
    <property type="match status" value="1"/>
</dbReference>
<evidence type="ECO:0000256" key="1">
    <source>
        <dbReference type="SAM" id="Phobius"/>
    </source>
</evidence>
<dbReference type="AlphaFoldDB" id="B1I4Y6"/>
<dbReference type="HOGENOM" id="CLU_028166_4_0_9"/>
<dbReference type="PANTHER" id="PTHR41771">
    <property type="entry name" value="MEMBRANE PROTEIN-RELATED"/>
    <property type="match status" value="1"/>
</dbReference>
<keyword evidence="1" id="KW-0812">Transmembrane</keyword>
<gene>
    <name evidence="2" type="ordered locus">Daud_1552</name>
</gene>
<evidence type="ECO:0000313" key="3">
    <source>
        <dbReference type="Proteomes" id="UP000008544"/>
    </source>
</evidence>
<dbReference type="InterPro" id="IPR012507">
    <property type="entry name" value="YibE_F"/>
</dbReference>
<dbReference type="eggNOG" id="COG5438">
    <property type="taxonomic scope" value="Bacteria"/>
</dbReference>
<feature type="transmembrane region" description="Helical" evidence="1">
    <location>
        <begin position="7"/>
        <end position="25"/>
    </location>
</feature>
<reference evidence="3" key="1">
    <citation type="submission" date="2007-10" db="EMBL/GenBank/DDBJ databases">
        <title>Complete sequence of chromosome of Desulforudis audaxviator MP104C.</title>
        <authorList>
            <person name="Copeland A."/>
            <person name="Lucas S."/>
            <person name="Lapidus A."/>
            <person name="Barry K."/>
            <person name="Glavina del Rio T."/>
            <person name="Dalin E."/>
            <person name="Tice H."/>
            <person name="Bruce D."/>
            <person name="Pitluck S."/>
            <person name="Lowry S.R."/>
            <person name="Larimer F."/>
            <person name="Land M.L."/>
            <person name="Hauser L."/>
            <person name="Kyrpides N."/>
            <person name="Ivanova N.N."/>
            <person name="Richardson P."/>
        </authorList>
    </citation>
    <scope>NUCLEOTIDE SEQUENCE [LARGE SCALE GENOMIC DNA]</scope>
    <source>
        <strain evidence="3">MP104C</strain>
    </source>
</reference>
<protein>
    <submittedName>
        <fullName evidence="2">YibE/F family protein</fullName>
    </submittedName>
</protein>
<dbReference type="Proteomes" id="UP000008544">
    <property type="component" value="Chromosome"/>
</dbReference>
<feature type="transmembrane region" description="Helical" evidence="1">
    <location>
        <begin position="153"/>
        <end position="171"/>
    </location>
</feature>
<feature type="transmembrane region" description="Helical" evidence="1">
    <location>
        <begin position="312"/>
        <end position="330"/>
    </location>
</feature>
<dbReference type="KEGG" id="dau:Daud_1552"/>
<dbReference type="OrthoDB" id="5753718at2"/>
<dbReference type="RefSeq" id="WP_012302635.1">
    <property type="nucleotide sequence ID" value="NC_010424.1"/>
</dbReference>
<keyword evidence="1" id="KW-0472">Membrane</keyword>
<sequence>MPYRTALMTAVLGATLILIAMGFWVTNGEASVGERAREEFFRARVLTVEKVETENALAPGFVLEQQLLTVEVTAGPYKGRHVTVVDNHTGNPAYDLHVQPGDRVLVSAEVVNGELINAHLADYARDQYLVYLIGGFVLALVVIGGLKGVKAVVTLLITGLAVGWVLLPLLLKGYNPIVLAVLVSAAVVALTFALVGGLGVKTLAATIGTTGGVMVAGMMAFLVGSAAQLSGFASDEAIALLYVPQEIQFDFRGILFAGIIIGAMGAVMDVGMSVASAMEEVKKANPAIRPRGLFSAGMNVGRDVMGTMANTLILAYTGAAIPLLLVFLAYDTPFLKIINLDMIATEVVRALAGSIGLILCVPLTAVAAALLMGRKSVGSGVPHTQKNSPKST</sequence>
<reference evidence="2 3" key="2">
    <citation type="journal article" date="2008" name="Science">
        <title>Environmental genomics reveals a single-species ecosystem deep within Earth.</title>
        <authorList>
            <person name="Chivian D."/>
            <person name="Brodie E.L."/>
            <person name="Alm E.J."/>
            <person name="Culley D.E."/>
            <person name="Dehal P.S."/>
            <person name="Desantis T.Z."/>
            <person name="Gihring T.M."/>
            <person name="Lapidus A."/>
            <person name="Lin L.H."/>
            <person name="Lowry S.R."/>
            <person name="Moser D.P."/>
            <person name="Richardson P.M."/>
            <person name="Southam G."/>
            <person name="Wanger G."/>
            <person name="Pratt L.M."/>
            <person name="Andersen G.L."/>
            <person name="Hazen T.C."/>
            <person name="Brockman F.J."/>
            <person name="Arkin A.P."/>
            <person name="Onstott T.C."/>
        </authorList>
    </citation>
    <scope>NUCLEOTIDE SEQUENCE [LARGE SCALE GENOMIC DNA]</scope>
    <source>
        <strain evidence="2 3">MP104C</strain>
    </source>
</reference>
<dbReference type="STRING" id="477974.Daud_1552"/>
<dbReference type="EMBL" id="CP000860">
    <property type="protein sequence ID" value="ACA60054.1"/>
    <property type="molecule type" value="Genomic_DNA"/>
</dbReference>
<organism evidence="2 3">
    <name type="scientific">Desulforudis audaxviator (strain MP104C)</name>
    <dbReference type="NCBI Taxonomy" id="477974"/>
    <lineage>
        <taxon>Bacteria</taxon>
        <taxon>Bacillati</taxon>
        <taxon>Bacillota</taxon>
        <taxon>Clostridia</taxon>
        <taxon>Thermoanaerobacterales</taxon>
        <taxon>Candidatus Desulforudaceae</taxon>
        <taxon>Candidatus Desulforudis</taxon>
    </lineage>
</organism>
<keyword evidence="3" id="KW-1185">Reference proteome</keyword>
<feature type="transmembrane region" description="Helical" evidence="1">
    <location>
        <begin position="350"/>
        <end position="371"/>
    </location>
</feature>
<feature type="transmembrane region" description="Helical" evidence="1">
    <location>
        <begin position="212"/>
        <end position="233"/>
    </location>
</feature>
<accession>B1I4Y6</accession>
<feature type="transmembrane region" description="Helical" evidence="1">
    <location>
        <begin position="177"/>
        <end position="200"/>
    </location>
</feature>
<feature type="transmembrane region" description="Helical" evidence="1">
    <location>
        <begin position="253"/>
        <end position="275"/>
    </location>
</feature>
<feature type="transmembrane region" description="Helical" evidence="1">
    <location>
        <begin position="128"/>
        <end position="146"/>
    </location>
</feature>
<proteinExistence type="predicted"/>
<keyword evidence="1" id="KW-1133">Transmembrane helix</keyword>
<name>B1I4Y6_DESAP</name>
<dbReference type="Pfam" id="PF07907">
    <property type="entry name" value="YibE_F"/>
    <property type="match status" value="1"/>
</dbReference>
<evidence type="ECO:0000313" key="2">
    <source>
        <dbReference type="EMBL" id="ACA60054.1"/>
    </source>
</evidence>